<accession>A0AAE7E2G5</accession>
<proteinExistence type="predicted"/>
<dbReference type="RefSeq" id="WP_129094303.1">
    <property type="nucleotide sequence ID" value="NZ_CBCSAE010000005.1"/>
</dbReference>
<gene>
    <name evidence="1" type="ORF">AAQM_1870</name>
</gene>
<dbReference type="EMBL" id="CP030944">
    <property type="protein sequence ID" value="QKE26606.1"/>
    <property type="molecule type" value="Genomic_DNA"/>
</dbReference>
<sequence length="233" mass="27370">MENTKTEFPTIVDDAPIADCDWLPSYYNGINNNYRDESNGINSIGKIEFRAILDDNPIAERYVSPFSNLAIYDEKIAEENNKIFPYEIEDLERLYNIERFPNRIRREPRVLRKYNELANYVVVTAYLLFKEATIANKKPRLPYEAKPNPRPQLTKYAELAHEIIDAPMKSLKAKISQLDRWDYMENNPQVSFGLIKAFYDLANINPQILWNIIKNHNKLNALEEIKKLIKKDK</sequence>
<reference evidence="1 2" key="1">
    <citation type="submission" date="2018-07" db="EMBL/GenBank/DDBJ databases">
        <title>Identification of phenol metabolism pathways in Arcobacter.</title>
        <authorList>
            <person name="Miller W.G."/>
            <person name="Yee E."/>
            <person name="Bono J.L."/>
        </authorList>
    </citation>
    <scope>NUCLEOTIDE SEQUENCE [LARGE SCALE GENOMIC DNA]</scope>
    <source>
        <strain evidence="1 2">W63</strain>
    </source>
</reference>
<keyword evidence="2" id="KW-1185">Reference proteome</keyword>
<dbReference type="Proteomes" id="UP000502065">
    <property type="component" value="Chromosome"/>
</dbReference>
<organism evidence="1 2">
    <name type="scientific">Arcobacter aquimarinus</name>
    <dbReference type="NCBI Taxonomy" id="1315211"/>
    <lineage>
        <taxon>Bacteria</taxon>
        <taxon>Pseudomonadati</taxon>
        <taxon>Campylobacterota</taxon>
        <taxon>Epsilonproteobacteria</taxon>
        <taxon>Campylobacterales</taxon>
        <taxon>Arcobacteraceae</taxon>
        <taxon>Arcobacter</taxon>
    </lineage>
</organism>
<name>A0AAE7E2G5_9BACT</name>
<dbReference type="AlphaFoldDB" id="A0AAE7E2G5"/>
<dbReference type="KEGG" id="aaqi:AAQM_1870"/>
<evidence type="ECO:0000313" key="1">
    <source>
        <dbReference type="EMBL" id="QKE26606.1"/>
    </source>
</evidence>
<evidence type="ECO:0000313" key="2">
    <source>
        <dbReference type="Proteomes" id="UP000502065"/>
    </source>
</evidence>
<protein>
    <submittedName>
        <fullName evidence="1">Uncharacterized protein</fullName>
    </submittedName>
</protein>